<gene>
    <name evidence="1" type="ORF">KUTeg_016280</name>
</gene>
<keyword evidence="2" id="KW-1185">Reference proteome</keyword>
<name>A0ABQ9EKL7_TEGGR</name>
<evidence type="ECO:0000313" key="1">
    <source>
        <dbReference type="EMBL" id="KAJ8305735.1"/>
    </source>
</evidence>
<dbReference type="EMBL" id="JARBDR010000813">
    <property type="protein sequence ID" value="KAJ8305735.1"/>
    <property type="molecule type" value="Genomic_DNA"/>
</dbReference>
<comment type="caution">
    <text evidence="1">The sequence shown here is derived from an EMBL/GenBank/DDBJ whole genome shotgun (WGS) entry which is preliminary data.</text>
</comment>
<accession>A0ABQ9EKL7</accession>
<organism evidence="1 2">
    <name type="scientific">Tegillarca granosa</name>
    <name type="common">Malaysian cockle</name>
    <name type="synonym">Anadara granosa</name>
    <dbReference type="NCBI Taxonomy" id="220873"/>
    <lineage>
        <taxon>Eukaryota</taxon>
        <taxon>Metazoa</taxon>
        <taxon>Spiralia</taxon>
        <taxon>Lophotrochozoa</taxon>
        <taxon>Mollusca</taxon>
        <taxon>Bivalvia</taxon>
        <taxon>Autobranchia</taxon>
        <taxon>Pteriomorphia</taxon>
        <taxon>Arcoida</taxon>
        <taxon>Arcoidea</taxon>
        <taxon>Arcidae</taxon>
        <taxon>Tegillarca</taxon>
    </lineage>
</organism>
<reference evidence="1 2" key="1">
    <citation type="submission" date="2022-12" db="EMBL/GenBank/DDBJ databases">
        <title>Chromosome-level genome of Tegillarca granosa.</title>
        <authorList>
            <person name="Kim J."/>
        </authorList>
    </citation>
    <scope>NUCLEOTIDE SEQUENCE [LARGE SCALE GENOMIC DNA]</scope>
    <source>
        <strain evidence="1">Teg-2019</strain>
        <tissue evidence="1">Adductor muscle</tissue>
    </source>
</reference>
<evidence type="ECO:0000313" key="2">
    <source>
        <dbReference type="Proteomes" id="UP001217089"/>
    </source>
</evidence>
<sequence length="62" mass="7065">MFYFYVLSNLDLFYGIAKGRVIVLGMKEECIFSYCAQQDSPKCLVIEVKNILTAAISIFPHI</sequence>
<proteinExistence type="predicted"/>
<protein>
    <submittedName>
        <fullName evidence="1">Uncharacterized protein</fullName>
    </submittedName>
</protein>
<dbReference type="Proteomes" id="UP001217089">
    <property type="component" value="Unassembled WGS sequence"/>
</dbReference>